<organism evidence="1">
    <name type="scientific">Leptolyngbya sp. NK1-12</name>
    <dbReference type="NCBI Taxonomy" id="2547451"/>
    <lineage>
        <taxon>Bacteria</taxon>
        <taxon>Bacillati</taxon>
        <taxon>Cyanobacteriota</taxon>
        <taxon>Cyanophyceae</taxon>
        <taxon>Leptolyngbyales</taxon>
        <taxon>Leptolyngbyaceae</taxon>
        <taxon>Leptolyngbya group</taxon>
        <taxon>Leptolyngbya</taxon>
    </lineage>
</organism>
<reference evidence="1" key="1">
    <citation type="submission" date="2020-05" db="EMBL/GenBank/DDBJ databases">
        <authorList>
            <person name="Zhu T."/>
            <person name="Keshari N."/>
            <person name="Lu X."/>
        </authorList>
    </citation>
    <scope>NUCLEOTIDE SEQUENCE</scope>
    <source>
        <strain evidence="1">NK1-12</strain>
    </source>
</reference>
<gene>
    <name evidence="1" type="ORF">HJG54_07240</name>
</gene>
<evidence type="ECO:0000313" key="1">
    <source>
        <dbReference type="EMBL" id="WNZ22669.1"/>
    </source>
</evidence>
<accession>A0AA96WCL1</accession>
<proteinExistence type="predicted"/>
<name>A0AA96WCL1_9CYAN</name>
<dbReference type="EMBL" id="CP053586">
    <property type="protein sequence ID" value="WNZ22669.1"/>
    <property type="molecule type" value="Genomic_DNA"/>
</dbReference>
<dbReference type="AlphaFoldDB" id="A0AA96WCL1"/>
<protein>
    <submittedName>
        <fullName evidence="1">Uncharacterized protein</fullName>
    </submittedName>
</protein>
<dbReference type="RefSeq" id="WP_316434184.1">
    <property type="nucleotide sequence ID" value="NZ_CP053586.1"/>
</dbReference>
<sequence length="94" mass="9890">MPLLPLLIGSSTALGVGYFCADFYRNRRRLAEKSVPDADLTCYELGIIPDGDELQTAGHAVSHAGHGIAEASSECMSGGIGHCIEAISHVITPH</sequence>